<keyword evidence="6" id="KW-1185">Reference proteome</keyword>
<dbReference type="Gene3D" id="2.30.30.40">
    <property type="entry name" value="SH3 Domains"/>
    <property type="match status" value="1"/>
</dbReference>
<dbReference type="Proteomes" id="UP001465976">
    <property type="component" value="Unassembled WGS sequence"/>
</dbReference>
<name>A0ABR3F1L1_9AGAR</name>
<feature type="region of interest" description="Disordered" evidence="3">
    <location>
        <begin position="140"/>
        <end position="173"/>
    </location>
</feature>
<feature type="region of interest" description="Disordered" evidence="3">
    <location>
        <begin position="225"/>
        <end position="247"/>
    </location>
</feature>
<feature type="compositionally biased region" description="Acidic residues" evidence="3">
    <location>
        <begin position="225"/>
        <end position="236"/>
    </location>
</feature>
<gene>
    <name evidence="5" type="ORF">V5O48_013040</name>
</gene>
<sequence>MSRSEDTETDTPSAQEGEVRDVERGVDAHASTAGTSREGAAIETSTRKAGRALSRKRKRATNNPFVALEAEDGDEDEDPIDSGADVSGTFAAQGTKSLHVQSSWKTMLKSFADPHISAHSSGRRHRMDALLNRLERNALNTFSSSEGRSESESGSSKRMRRNTGPNSRPPTAWEAKTYSFQKIMLSQSKWTPEITVGTWVSIESGGYRGGAGLLVGLRNETLADSDVEDGEEDEGENPCPKPKASSPKAEVLLIPRIPQRDPTLGKDAVNRKRFVRDLFSLASAAAFSSKKPKLFCLESPACSDSNLCKHRKRVKLGSVQFEYGLLQKTILLSKLRIAFTMPFSLATTFYVSRHPSVLENAAKIPPPSNWTIESGDHINVVRWTRTKGFAESEHVQDPDREREFLSVEIDVNRDGGCAGTVDSVTESSCEVKLDSGFSYRVPMILVRKSISSGARVNLPEGGDGVVLEMRSLSVAAVSTMTPPFIKDYHVNMLKVIRGNPQPTSQLPSQSRLPQATQQKWYPAPSSLLRASLEPPFLRAIHDHIGLTEEELSFIVGDEIKIIEAPQGARHWWYGELTGIQGFVAAAHVFLVESRGPMTPVAPWKDLSVIIVGRHPRKGEIGLVQDVNVRRDVSKSGLMVRIALQTITASSGQNTFEIDYDNLRTLGSAQFLNDYRTWNSKQREFYSFNEGYVSKYDASERFLLPDLQPPLRLHELPAFLSSSLAKEVSASGGQTPLNCTEPDAMWNVNSDDSPRSRQPSETPEATIPFIPGERDWIEQDDSAMWIERPTLCVGLAGREVLADVKGQQDKWVLPKLDPDHRKVVVQHRADFDHRSNSGTRVDASAVQMSSKRPNLSRERGLMVIVAPPNLGSLVRRVWHTKDKLMIVRATLIDGSVDGTKEEMRVSTDDLAFVKETEDEKRRGNDSMERYRQDYRRT</sequence>
<dbReference type="CDD" id="cd00174">
    <property type="entry name" value="SH3"/>
    <property type="match status" value="1"/>
</dbReference>
<dbReference type="InterPro" id="IPR001452">
    <property type="entry name" value="SH3_domain"/>
</dbReference>
<feature type="compositionally biased region" description="Basic and acidic residues" evidence="3">
    <location>
        <begin position="17"/>
        <end position="27"/>
    </location>
</feature>
<proteinExistence type="predicted"/>
<feature type="region of interest" description="Disordered" evidence="3">
    <location>
        <begin position="730"/>
        <end position="769"/>
    </location>
</feature>
<dbReference type="SUPFAM" id="SSF50044">
    <property type="entry name" value="SH3-domain"/>
    <property type="match status" value="1"/>
</dbReference>
<feature type="domain" description="SH3" evidence="4">
    <location>
        <begin position="532"/>
        <end position="593"/>
    </location>
</feature>
<dbReference type="PROSITE" id="PS50002">
    <property type="entry name" value="SH3"/>
    <property type="match status" value="1"/>
</dbReference>
<feature type="region of interest" description="Disordered" evidence="3">
    <location>
        <begin position="1"/>
        <end position="88"/>
    </location>
</feature>
<keyword evidence="1 2" id="KW-0728">SH3 domain</keyword>
<feature type="region of interest" description="Disordered" evidence="3">
    <location>
        <begin position="915"/>
        <end position="936"/>
    </location>
</feature>
<dbReference type="SMART" id="SM00326">
    <property type="entry name" value="SH3"/>
    <property type="match status" value="1"/>
</dbReference>
<dbReference type="InterPro" id="IPR036028">
    <property type="entry name" value="SH3-like_dom_sf"/>
</dbReference>
<accession>A0ABR3F1L1</accession>
<evidence type="ECO:0000259" key="4">
    <source>
        <dbReference type="PROSITE" id="PS50002"/>
    </source>
</evidence>
<organism evidence="5 6">
    <name type="scientific">Marasmius crinis-equi</name>
    <dbReference type="NCBI Taxonomy" id="585013"/>
    <lineage>
        <taxon>Eukaryota</taxon>
        <taxon>Fungi</taxon>
        <taxon>Dikarya</taxon>
        <taxon>Basidiomycota</taxon>
        <taxon>Agaricomycotina</taxon>
        <taxon>Agaricomycetes</taxon>
        <taxon>Agaricomycetidae</taxon>
        <taxon>Agaricales</taxon>
        <taxon>Marasmiineae</taxon>
        <taxon>Marasmiaceae</taxon>
        <taxon>Marasmius</taxon>
    </lineage>
</organism>
<feature type="compositionally biased region" description="Polar residues" evidence="3">
    <location>
        <begin position="746"/>
        <end position="762"/>
    </location>
</feature>
<reference evidence="5 6" key="1">
    <citation type="submission" date="2024-02" db="EMBL/GenBank/DDBJ databases">
        <title>A draft genome for the cacao thread blight pathogen Marasmius crinis-equi.</title>
        <authorList>
            <person name="Cohen S.P."/>
            <person name="Baruah I.K."/>
            <person name="Amoako-Attah I."/>
            <person name="Bukari Y."/>
            <person name="Meinhardt L.W."/>
            <person name="Bailey B.A."/>
        </authorList>
    </citation>
    <scope>NUCLEOTIDE SEQUENCE [LARGE SCALE GENOMIC DNA]</scope>
    <source>
        <strain evidence="5 6">GH-76</strain>
    </source>
</reference>
<comment type="caution">
    <text evidence="5">The sequence shown here is derived from an EMBL/GenBank/DDBJ whole genome shotgun (WGS) entry which is preliminary data.</text>
</comment>
<evidence type="ECO:0000256" key="1">
    <source>
        <dbReference type="ARBA" id="ARBA00022443"/>
    </source>
</evidence>
<dbReference type="EMBL" id="JBAHYK010001228">
    <property type="protein sequence ID" value="KAL0568929.1"/>
    <property type="molecule type" value="Genomic_DNA"/>
</dbReference>
<dbReference type="Pfam" id="PF00018">
    <property type="entry name" value="SH3_1"/>
    <property type="match status" value="1"/>
</dbReference>
<evidence type="ECO:0000313" key="5">
    <source>
        <dbReference type="EMBL" id="KAL0568929.1"/>
    </source>
</evidence>
<feature type="compositionally biased region" description="Basic residues" evidence="3">
    <location>
        <begin position="48"/>
        <end position="60"/>
    </location>
</feature>
<feature type="compositionally biased region" description="Acidic residues" evidence="3">
    <location>
        <begin position="69"/>
        <end position="80"/>
    </location>
</feature>
<evidence type="ECO:0000256" key="3">
    <source>
        <dbReference type="SAM" id="MobiDB-lite"/>
    </source>
</evidence>
<protein>
    <recommendedName>
        <fullName evidence="4">SH3 domain-containing protein</fullName>
    </recommendedName>
</protein>
<evidence type="ECO:0000256" key="2">
    <source>
        <dbReference type="PROSITE-ProRule" id="PRU00192"/>
    </source>
</evidence>
<evidence type="ECO:0000313" key="6">
    <source>
        <dbReference type="Proteomes" id="UP001465976"/>
    </source>
</evidence>
<feature type="compositionally biased region" description="Low complexity" evidence="3">
    <location>
        <begin position="140"/>
        <end position="156"/>
    </location>
</feature>